<dbReference type="InterPro" id="IPR051058">
    <property type="entry name" value="GDSL_Est/Lipase"/>
</dbReference>
<dbReference type="EMBL" id="FCOF02000006">
    <property type="protein sequence ID" value="SAK52805.1"/>
    <property type="molecule type" value="Genomic_DNA"/>
</dbReference>
<dbReference type="CDD" id="cd01847">
    <property type="entry name" value="Triacylglycerol_lipase_like"/>
    <property type="match status" value="1"/>
</dbReference>
<dbReference type="PANTHER" id="PTHR45648">
    <property type="entry name" value="GDSL LIPASE/ACYLHYDROLASE FAMILY PROTEIN (AFU_ORTHOLOGUE AFUA_4G14700)"/>
    <property type="match status" value="1"/>
</dbReference>
<proteinExistence type="predicted"/>
<reference evidence="3" key="1">
    <citation type="submission" date="2016-01" db="EMBL/GenBank/DDBJ databases">
        <authorList>
            <person name="Peeters C."/>
        </authorList>
    </citation>
    <scope>NUCLEOTIDE SEQUENCE [LARGE SCALE GENOMIC DNA]</scope>
    <source>
        <strain evidence="3">LMG 29318</strain>
    </source>
</reference>
<keyword evidence="2" id="KW-0732">Signal</keyword>
<dbReference type="Proteomes" id="UP000054870">
    <property type="component" value="Unassembled WGS sequence"/>
</dbReference>
<dbReference type="RefSeq" id="WP_061123696.1">
    <property type="nucleotide sequence ID" value="NZ_FCOF02000006.1"/>
</dbReference>
<name>A0A158A538_9BURK</name>
<dbReference type="AlphaFoldDB" id="A0A158A538"/>
<feature type="chain" id="PRO_5007620089" evidence="2">
    <location>
        <begin position="23"/>
        <end position="368"/>
    </location>
</feature>
<keyword evidence="4" id="KW-1185">Reference proteome</keyword>
<keyword evidence="1" id="KW-0378">Hydrolase</keyword>
<sequence length="368" mass="37028">MKKQRSMRAALVRFAQVATASAAFTLLAACGGGGDDNNSTPAGGVKLQIVSFGDSLSDVGTYAPVAAANFGGGRFTTNPGQVWVQNVAQYYGDTLTPAMTGGFGVAPATQAGLGYAQGGALVTNPIGINHVSTDPANYTGALTVPIVQQVTNYLSAHGSFNSGQLVIVNGGGNDILYNFQLAVAGAITPAQASAAIGKAAIDLAGVIGKVVQSGATHVLVSNVPDIGATPQGMMSSAANRALLTQASLGFNQALAAALTQSGLMSKVIYLDIVPVLANVTANFSQFGFTVSNTGTACNLQAMAAAAQKFGEPNPAAFATSLFCSPETLTVAGADQTYMYADTVHPTTHLGALYAQAAEQAVAKAGLGK</sequence>
<evidence type="ECO:0000313" key="4">
    <source>
        <dbReference type="Proteomes" id="UP000054870"/>
    </source>
</evidence>
<dbReference type="PANTHER" id="PTHR45648:SF22">
    <property type="entry name" value="GDSL LIPASE_ACYLHYDROLASE FAMILY PROTEIN (AFU_ORTHOLOGUE AFUA_4G14700)"/>
    <property type="match status" value="1"/>
</dbReference>
<feature type="signal peptide" evidence="2">
    <location>
        <begin position="1"/>
        <end position="22"/>
    </location>
</feature>
<gene>
    <name evidence="3" type="ORF">AWB75_01743</name>
</gene>
<dbReference type="InterPro" id="IPR036514">
    <property type="entry name" value="SGNH_hydro_sf"/>
</dbReference>
<protein>
    <submittedName>
        <fullName evidence="3">Acylhydrolase</fullName>
    </submittedName>
</protein>
<evidence type="ECO:0000256" key="2">
    <source>
        <dbReference type="SAM" id="SignalP"/>
    </source>
</evidence>
<accession>A0A158A538</accession>
<dbReference type="GO" id="GO:0016788">
    <property type="term" value="F:hydrolase activity, acting on ester bonds"/>
    <property type="evidence" value="ECO:0007669"/>
    <property type="project" value="InterPro"/>
</dbReference>
<dbReference type="PROSITE" id="PS51257">
    <property type="entry name" value="PROKAR_LIPOPROTEIN"/>
    <property type="match status" value="1"/>
</dbReference>
<organism evidence="3 4">
    <name type="scientific">Caballeronia catudaia</name>
    <dbReference type="NCBI Taxonomy" id="1777136"/>
    <lineage>
        <taxon>Bacteria</taxon>
        <taxon>Pseudomonadati</taxon>
        <taxon>Pseudomonadota</taxon>
        <taxon>Betaproteobacteria</taxon>
        <taxon>Burkholderiales</taxon>
        <taxon>Burkholderiaceae</taxon>
        <taxon>Caballeronia</taxon>
    </lineage>
</organism>
<dbReference type="InterPro" id="IPR001087">
    <property type="entry name" value="GDSL"/>
</dbReference>
<dbReference type="Pfam" id="PF00657">
    <property type="entry name" value="Lipase_GDSL"/>
    <property type="match status" value="1"/>
</dbReference>
<dbReference type="OrthoDB" id="5292073at2"/>
<evidence type="ECO:0000313" key="3">
    <source>
        <dbReference type="EMBL" id="SAK52805.1"/>
    </source>
</evidence>
<dbReference type="SUPFAM" id="SSF52266">
    <property type="entry name" value="SGNH hydrolase"/>
    <property type="match status" value="1"/>
</dbReference>
<comment type="caution">
    <text evidence="3">The sequence shown here is derived from an EMBL/GenBank/DDBJ whole genome shotgun (WGS) entry which is preliminary data.</text>
</comment>
<dbReference type="Gene3D" id="3.40.50.1110">
    <property type="entry name" value="SGNH hydrolase"/>
    <property type="match status" value="1"/>
</dbReference>
<evidence type="ECO:0000256" key="1">
    <source>
        <dbReference type="ARBA" id="ARBA00022801"/>
    </source>
</evidence>